<dbReference type="SUPFAM" id="SSF52402">
    <property type="entry name" value="Adenine nucleotide alpha hydrolases-like"/>
    <property type="match status" value="1"/>
</dbReference>
<dbReference type="PANTHER" id="PTHR46268">
    <property type="entry name" value="STRESS RESPONSE PROTEIN NHAX"/>
    <property type="match status" value="1"/>
</dbReference>
<organism evidence="3 4">
    <name type="scientific">Arcobacter arenosus</name>
    <dbReference type="NCBI Taxonomy" id="2576037"/>
    <lineage>
        <taxon>Bacteria</taxon>
        <taxon>Pseudomonadati</taxon>
        <taxon>Campylobacterota</taxon>
        <taxon>Epsilonproteobacteria</taxon>
        <taxon>Campylobacterales</taxon>
        <taxon>Arcobacteraceae</taxon>
        <taxon>Arcobacter</taxon>
    </lineage>
</organism>
<dbReference type="CDD" id="cd00293">
    <property type="entry name" value="USP-like"/>
    <property type="match status" value="1"/>
</dbReference>
<sequence>MKYKKLFFPIGGGDELEERLYGAFLIAKHFKVSLEVLKCGLKTNMSIYKALSIPKDIMQKIDEVVDTKLDDENHQMQELFEKIAADVNIKVSQKALENEANTFLNIKEGLRSSLVEQESKFCDLVIAAAPPSGVTTATFETAVLKSGKCVLMFPRVMRNFKTDSIIIGWNNSPEASRAVTSSIDILQQAQRVHIVSSEEYTDDLEKMNRLREYLLHHGIDASYEIVKTTRIPGQALLNSALDGNFDLIVAGSYGHKGLKELMFGGATRYLLENSTLPVFMSH</sequence>
<comment type="similarity">
    <text evidence="1">Belongs to the universal stress protein A family.</text>
</comment>
<gene>
    <name evidence="3" type="ORF">FDK22_03490</name>
</gene>
<evidence type="ECO:0000256" key="1">
    <source>
        <dbReference type="ARBA" id="ARBA00008791"/>
    </source>
</evidence>
<proteinExistence type="inferred from homology"/>
<evidence type="ECO:0000313" key="3">
    <source>
        <dbReference type="EMBL" id="TLP41097.1"/>
    </source>
</evidence>
<dbReference type="Gene3D" id="3.40.50.12370">
    <property type="match status" value="1"/>
</dbReference>
<keyword evidence="4" id="KW-1185">Reference proteome</keyword>
<dbReference type="AlphaFoldDB" id="A0A5R8Y4Q0"/>
<dbReference type="InterPro" id="IPR006016">
    <property type="entry name" value="UspA"/>
</dbReference>
<feature type="domain" description="UspA" evidence="2">
    <location>
        <begin position="200"/>
        <end position="280"/>
    </location>
</feature>
<name>A0A5R8Y4Q0_9BACT</name>
<dbReference type="Proteomes" id="UP000308901">
    <property type="component" value="Unassembled WGS sequence"/>
</dbReference>
<dbReference type="PANTHER" id="PTHR46268:SF15">
    <property type="entry name" value="UNIVERSAL STRESS PROTEIN HP_0031"/>
    <property type="match status" value="1"/>
</dbReference>
<dbReference type="OrthoDB" id="5393836at2"/>
<evidence type="ECO:0000313" key="4">
    <source>
        <dbReference type="Proteomes" id="UP000308901"/>
    </source>
</evidence>
<comment type="caution">
    <text evidence="3">The sequence shown here is derived from an EMBL/GenBank/DDBJ whole genome shotgun (WGS) entry which is preliminary data.</text>
</comment>
<dbReference type="EMBL" id="VANU01000001">
    <property type="protein sequence ID" value="TLP41097.1"/>
    <property type="molecule type" value="Genomic_DNA"/>
</dbReference>
<reference evidence="3 4" key="1">
    <citation type="submission" date="2019-05" db="EMBL/GenBank/DDBJ databases">
        <title>Arcobacter sp. nov., isolated from sea sediment.</title>
        <authorList>
            <person name="Kim W."/>
        </authorList>
    </citation>
    <scope>NUCLEOTIDE SEQUENCE [LARGE SCALE GENOMIC DNA]</scope>
    <source>
        <strain evidence="3 4">CAU 1517</strain>
    </source>
</reference>
<dbReference type="Pfam" id="PF00582">
    <property type="entry name" value="Usp"/>
    <property type="match status" value="1"/>
</dbReference>
<evidence type="ECO:0000259" key="2">
    <source>
        <dbReference type="Pfam" id="PF00582"/>
    </source>
</evidence>
<dbReference type="RefSeq" id="WP_138151499.1">
    <property type="nucleotide sequence ID" value="NZ_CBDDKQ010000002.1"/>
</dbReference>
<protein>
    <submittedName>
        <fullName evidence="3">Universal stress protein</fullName>
    </submittedName>
</protein>
<accession>A0A5R8Y4Q0</accession>